<dbReference type="GO" id="GO:0003700">
    <property type="term" value="F:DNA-binding transcription factor activity"/>
    <property type="evidence" value="ECO:0007669"/>
    <property type="project" value="InterPro"/>
</dbReference>
<gene>
    <name evidence="3" type="ORF">WJX81_002275</name>
</gene>
<protein>
    <recommendedName>
        <fullName evidence="2">BZIP domain-containing protein</fullName>
    </recommendedName>
</protein>
<comment type="caution">
    <text evidence="3">The sequence shown here is derived from an EMBL/GenBank/DDBJ whole genome shotgun (WGS) entry which is preliminary data.</text>
</comment>
<evidence type="ECO:0000256" key="1">
    <source>
        <dbReference type="SAM" id="MobiDB-lite"/>
    </source>
</evidence>
<dbReference type="InterPro" id="IPR046347">
    <property type="entry name" value="bZIP_sf"/>
</dbReference>
<dbReference type="PROSITE" id="PS50217">
    <property type="entry name" value="BZIP"/>
    <property type="match status" value="1"/>
</dbReference>
<evidence type="ECO:0000259" key="2">
    <source>
        <dbReference type="PROSITE" id="PS50217"/>
    </source>
</evidence>
<dbReference type="InterPro" id="IPR004827">
    <property type="entry name" value="bZIP"/>
</dbReference>
<feature type="domain" description="BZIP" evidence="2">
    <location>
        <begin position="25"/>
        <end position="78"/>
    </location>
</feature>
<evidence type="ECO:0000313" key="4">
    <source>
        <dbReference type="Proteomes" id="UP001445335"/>
    </source>
</evidence>
<dbReference type="Pfam" id="PF00170">
    <property type="entry name" value="bZIP_1"/>
    <property type="match status" value="1"/>
</dbReference>
<dbReference type="SUPFAM" id="SSF57959">
    <property type="entry name" value="Leucine zipper domain"/>
    <property type="match status" value="1"/>
</dbReference>
<reference evidence="3 4" key="1">
    <citation type="journal article" date="2024" name="Nat. Commun.">
        <title>Phylogenomics reveals the evolutionary origins of lichenization in chlorophyte algae.</title>
        <authorList>
            <person name="Puginier C."/>
            <person name="Libourel C."/>
            <person name="Otte J."/>
            <person name="Skaloud P."/>
            <person name="Haon M."/>
            <person name="Grisel S."/>
            <person name="Petersen M."/>
            <person name="Berrin J.G."/>
            <person name="Delaux P.M."/>
            <person name="Dal Grande F."/>
            <person name="Keller J."/>
        </authorList>
    </citation>
    <scope>NUCLEOTIDE SEQUENCE [LARGE SCALE GENOMIC DNA]</scope>
    <source>
        <strain evidence="3 4">SAG 245.80</strain>
    </source>
</reference>
<feature type="region of interest" description="Disordered" evidence="1">
    <location>
        <begin position="1"/>
        <end position="30"/>
    </location>
</feature>
<evidence type="ECO:0000313" key="3">
    <source>
        <dbReference type="EMBL" id="KAK9830589.1"/>
    </source>
</evidence>
<accession>A0AAW1RA86</accession>
<keyword evidence="4" id="KW-1185">Reference proteome</keyword>
<name>A0AAW1RA86_9CHLO</name>
<proteinExistence type="predicted"/>
<dbReference type="AlphaFoldDB" id="A0AAW1RA86"/>
<dbReference type="Gene3D" id="1.20.5.170">
    <property type="match status" value="1"/>
</dbReference>
<sequence length="107" mass="12380">MLPQLVESLARPSAPVDRRDGSSAERRKEINRNSARRIRLRRVEETEDLRRQVAALRRENGMLLGYSTKLRQEKRELEICQALLAAENLRLSARLQAQTSQALRSEQ</sequence>
<dbReference type="Proteomes" id="UP001445335">
    <property type="component" value="Unassembled WGS sequence"/>
</dbReference>
<feature type="compositionally biased region" description="Basic and acidic residues" evidence="1">
    <location>
        <begin position="16"/>
        <end position="30"/>
    </location>
</feature>
<dbReference type="EMBL" id="JALJOU010000050">
    <property type="protein sequence ID" value="KAK9830589.1"/>
    <property type="molecule type" value="Genomic_DNA"/>
</dbReference>
<organism evidence="3 4">
    <name type="scientific">Elliptochloris bilobata</name>
    <dbReference type="NCBI Taxonomy" id="381761"/>
    <lineage>
        <taxon>Eukaryota</taxon>
        <taxon>Viridiplantae</taxon>
        <taxon>Chlorophyta</taxon>
        <taxon>core chlorophytes</taxon>
        <taxon>Trebouxiophyceae</taxon>
        <taxon>Trebouxiophyceae incertae sedis</taxon>
        <taxon>Elliptochloris clade</taxon>
        <taxon>Elliptochloris</taxon>
    </lineage>
</organism>